<protein>
    <submittedName>
        <fullName evidence="1">Uncharacterized protein</fullName>
    </submittedName>
</protein>
<name>A0A822YBD3_NELNU</name>
<keyword evidence="2" id="KW-1185">Reference proteome</keyword>
<proteinExistence type="predicted"/>
<dbReference type="EMBL" id="DUZY01000002">
    <property type="protein sequence ID" value="DAD29880.1"/>
    <property type="molecule type" value="Genomic_DNA"/>
</dbReference>
<reference evidence="1 2" key="1">
    <citation type="journal article" date="2020" name="Mol. Biol. Evol.">
        <title>Distinct Expression and Methylation Patterns for Genes with Different Fates following a Single Whole-Genome Duplication in Flowering Plants.</title>
        <authorList>
            <person name="Shi T."/>
            <person name="Rahmani R.S."/>
            <person name="Gugger P.F."/>
            <person name="Wang M."/>
            <person name="Li H."/>
            <person name="Zhang Y."/>
            <person name="Li Z."/>
            <person name="Wang Q."/>
            <person name="Van de Peer Y."/>
            <person name="Marchal K."/>
            <person name="Chen J."/>
        </authorList>
    </citation>
    <scope>NUCLEOTIDE SEQUENCE [LARGE SCALE GENOMIC DNA]</scope>
    <source>
        <tissue evidence="1">Leaf</tissue>
    </source>
</reference>
<organism evidence="1 2">
    <name type="scientific">Nelumbo nucifera</name>
    <name type="common">Sacred lotus</name>
    <dbReference type="NCBI Taxonomy" id="4432"/>
    <lineage>
        <taxon>Eukaryota</taxon>
        <taxon>Viridiplantae</taxon>
        <taxon>Streptophyta</taxon>
        <taxon>Embryophyta</taxon>
        <taxon>Tracheophyta</taxon>
        <taxon>Spermatophyta</taxon>
        <taxon>Magnoliopsida</taxon>
        <taxon>Proteales</taxon>
        <taxon>Nelumbonaceae</taxon>
        <taxon>Nelumbo</taxon>
    </lineage>
</organism>
<evidence type="ECO:0000313" key="2">
    <source>
        <dbReference type="Proteomes" id="UP000607653"/>
    </source>
</evidence>
<dbReference type="Proteomes" id="UP000607653">
    <property type="component" value="Unassembled WGS sequence"/>
</dbReference>
<sequence>MYHVYLNDTQISILEPFGDSHGITQASIYSESKIIIQSKQLSIEVGQRGIPKQTSSS</sequence>
<evidence type="ECO:0000313" key="1">
    <source>
        <dbReference type="EMBL" id="DAD29880.1"/>
    </source>
</evidence>
<dbReference type="AlphaFoldDB" id="A0A822YBD3"/>
<gene>
    <name evidence="1" type="ORF">HUJ06_031348</name>
</gene>
<accession>A0A822YBD3</accession>
<comment type="caution">
    <text evidence="1">The sequence shown here is derived from an EMBL/GenBank/DDBJ whole genome shotgun (WGS) entry which is preliminary data.</text>
</comment>